<evidence type="ECO:0000256" key="3">
    <source>
        <dbReference type="ARBA" id="ARBA00004586"/>
    </source>
</evidence>
<dbReference type="Proteomes" id="UP001497382">
    <property type="component" value="Unassembled WGS sequence"/>
</dbReference>
<dbReference type="PANTHER" id="PTHR24291:SF189">
    <property type="entry name" value="CYTOCHROME P450 4C3-RELATED"/>
    <property type="match status" value="1"/>
</dbReference>
<organism evidence="13 14">
    <name type="scientific">Larinioides sclopetarius</name>
    <dbReference type="NCBI Taxonomy" id="280406"/>
    <lineage>
        <taxon>Eukaryota</taxon>
        <taxon>Metazoa</taxon>
        <taxon>Ecdysozoa</taxon>
        <taxon>Arthropoda</taxon>
        <taxon>Chelicerata</taxon>
        <taxon>Arachnida</taxon>
        <taxon>Araneae</taxon>
        <taxon>Araneomorphae</taxon>
        <taxon>Entelegynae</taxon>
        <taxon>Araneoidea</taxon>
        <taxon>Araneidae</taxon>
        <taxon>Larinioides</taxon>
    </lineage>
</organism>
<evidence type="ECO:0000256" key="11">
    <source>
        <dbReference type="PIRSR" id="PIRSR602403-1"/>
    </source>
</evidence>
<comment type="subcellular location">
    <subcellularLocation>
        <location evidence="3">Endoplasmic reticulum membrane</location>
    </subcellularLocation>
</comment>
<dbReference type="InterPro" id="IPR001128">
    <property type="entry name" value="Cyt_P450"/>
</dbReference>
<reference evidence="13 14" key="1">
    <citation type="submission" date="2024-04" db="EMBL/GenBank/DDBJ databases">
        <authorList>
            <person name="Rising A."/>
            <person name="Reimegard J."/>
            <person name="Sonavane S."/>
            <person name="Akerstrom W."/>
            <person name="Nylinder S."/>
            <person name="Hedman E."/>
            <person name="Kallberg Y."/>
        </authorList>
    </citation>
    <scope>NUCLEOTIDE SEQUENCE [LARGE SCALE GENOMIC DNA]</scope>
</reference>
<evidence type="ECO:0000256" key="6">
    <source>
        <dbReference type="ARBA" id="ARBA00022723"/>
    </source>
</evidence>
<dbReference type="GO" id="GO:0016705">
    <property type="term" value="F:oxidoreductase activity, acting on paired donors, with incorporation or reduction of molecular oxygen"/>
    <property type="evidence" value="ECO:0007669"/>
    <property type="project" value="InterPro"/>
</dbReference>
<evidence type="ECO:0000256" key="1">
    <source>
        <dbReference type="ARBA" id="ARBA00001971"/>
    </source>
</evidence>
<dbReference type="InterPro" id="IPR050196">
    <property type="entry name" value="Cytochrome_P450_Monoox"/>
</dbReference>
<feature type="binding site" description="axial binding residue" evidence="11">
    <location>
        <position position="471"/>
    </location>
    <ligand>
        <name>heme</name>
        <dbReference type="ChEBI" id="CHEBI:30413"/>
    </ligand>
    <ligandPart>
        <name>Fe</name>
        <dbReference type="ChEBI" id="CHEBI:18248"/>
    </ligandPart>
</feature>
<comment type="similarity">
    <text evidence="4">Belongs to the cytochrome P450 family.</text>
</comment>
<evidence type="ECO:0000256" key="7">
    <source>
        <dbReference type="ARBA" id="ARBA00022824"/>
    </source>
</evidence>
<evidence type="ECO:0000256" key="2">
    <source>
        <dbReference type="ARBA" id="ARBA00003690"/>
    </source>
</evidence>
<evidence type="ECO:0000313" key="14">
    <source>
        <dbReference type="Proteomes" id="UP001497382"/>
    </source>
</evidence>
<keyword evidence="8 11" id="KW-0408">Iron</keyword>
<keyword evidence="12" id="KW-0812">Transmembrane</keyword>
<evidence type="ECO:0000313" key="13">
    <source>
        <dbReference type="EMBL" id="CAL1298222.1"/>
    </source>
</evidence>
<dbReference type="Gene3D" id="1.10.630.10">
    <property type="entry name" value="Cytochrome P450"/>
    <property type="match status" value="1"/>
</dbReference>
<evidence type="ECO:0000256" key="4">
    <source>
        <dbReference type="ARBA" id="ARBA00010617"/>
    </source>
</evidence>
<sequence length="528" mass="61723">MADHEIPEVETDKRWQWKIWNISIVAAIAMAFLIIMRYLLWRKKYSQLIPGRNVRFFSILGNLSDLPFSAKARNGYTLNVFLLMLFEAYSKLLNDAPLFCFWFFCSPIVVLYKTEAIEAFVNDTKMLDKGWFYNWTQPVLGSGLLTSNTKKWKNRRKLLNPCVGMNVLKNYIPAMNEYSRTLVKRWQKETHKDSTDIYLDLSLCALDILCETMLGVKIGAQEHKDNASSKLIYCVHRGMELIIDRLWNILHWSDFIYSLTRNGKEMKKIIETSENFTRTIIRETKEKYFNGELKIGDEKQKSLMEVLLEHHLQTKELSEEDIREEVITFTIAGHHSSATSLIWTLYLIGLHKEVQAKIQTELDWIFGENQERPASNEDLKEMKYLESVIKESLRLFPSVYFFARHISEDIKICNYTIPKGSTCVMMPYLVHRDEKVFNNPEKFNPDRFSPENLIKYNSNSYIPFAAGPRNCIGQVFALIEEKIILSTLLRNYSFESLEPRDRLPPTVDIVLKPSKPIEVKIRARTKTS</sequence>
<keyword evidence="5 11" id="KW-0349">Heme</keyword>
<dbReference type="PANTHER" id="PTHR24291">
    <property type="entry name" value="CYTOCHROME P450 FAMILY 4"/>
    <property type="match status" value="1"/>
</dbReference>
<keyword evidence="9" id="KW-0560">Oxidoreductase</keyword>
<dbReference type="CDD" id="cd20628">
    <property type="entry name" value="CYP4"/>
    <property type="match status" value="1"/>
</dbReference>
<dbReference type="GO" id="GO:0020037">
    <property type="term" value="F:heme binding"/>
    <property type="evidence" value="ECO:0007669"/>
    <property type="project" value="InterPro"/>
</dbReference>
<dbReference type="InterPro" id="IPR002403">
    <property type="entry name" value="Cyt_P450_E_grp-IV"/>
</dbReference>
<dbReference type="EMBL" id="CAXIEN010000457">
    <property type="protein sequence ID" value="CAL1298222.1"/>
    <property type="molecule type" value="Genomic_DNA"/>
</dbReference>
<evidence type="ECO:0000256" key="10">
    <source>
        <dbReference type="ARBA" id="ARBA00023136"/>
    </source>
</evidence>
<evidence type="ECO:0000256" key="8">
    <source>
        <dbReference type="ARBA" id="ARBA00023004"/>
    </source>
</evidence>
<gene>
    <name evidence="13" type="ORF">LARSCL_LOCUS20749</name>
</gene>
<comment type="function">
    <text evidence="2">May be involved in the metabolism of insect hormones and in the breakdown of synthetic insecticides.</text>
</comment>
<accession>A0AAV2BPW3</accession>
<dbReference type="PRINTS" id="PR00385">
    <property type="entry name" value="P450"/>
</dbReference>
<evidence type="ECO:0000256" key="9">
    <source>
        <dbReference type="ARBA" id="ARBA00023033"/>
    </source>
</evidence>
<keyword evidence="14" id="KW-1185">Reference proteome</keyword>
<keyword evidence="9" id="KW-0503">Monooxygenase</keyword>
<dbReference type="SUPFAM" id="SSF48264">
    <property type="entry name" value="Cytochrome P450"/>
    <property type="match status" value="1"/>
</dbReference>
<evidence type="ECO:0000256" key="5">
    <source>
        <dbReference type="ARBA" id="ARBA00022617"/>
    </source>
</evidence>
<dbReference type="Pfam" id="PF00067">
    <property type="entry name" value="p450"/>
    <property type="match status" value="1"/>
</dbReference>
<comment type="cofactor">
    <cofactor evidence="1 11">
        <name>heme</name>
        <dbReference type="ChEBI" id="CHEBI:30413"/>
    </cofactor>
</comment>
<evidence type="ECO:0008006" key="15">
    <source>
        <dbReference type="Google" id="ProtNLM"/>
    </source>
</evidence>
<comment type="caution">
    <text evidence="13">The sequence shown here is derived from an EMBL/GenBank/DDBJ whole genome shotgun (WGS) entry which is preliminary data.</text>
</comment>
<dbReference type="GO" id="GO:0005506">
    <property type="term" value="F:iron ion binding"/>
    <property type="evidence" value="ECO:0007669"/>
    <property type="project" value="InterPro"/>
</dbReference>
<dbReference type="AlphaFoldDB" id="A0AAV2BPW3"/>
<keyword evidence="6 11" id="KW-0479">Metal-binding</keyword>
<keyword evidence="12" id="KW-1133">Transmembrane helix</keyword>
<dbReference type="GO" id="GO:0004497">
    <property type="term" value="F:monooxygenase activity"/>
    <property type="evidence" value="ECO:0007669"/>
    <property type="project" value="UniProtKB-KW"/>
</dbReference>
<feature type="transmembrane region" description="Helical" evidence="12">
    <location>
        <begin position="20"/>
        <end position="40"/>
    </location>
</feature>
<proteinExistence type="inferred from homology"/>
<keyword evidence="10 12" id="KW-0472">Membrane</keyword>
<protein>
    <recommendedName>
        <fullName evidence="15">Cytochrome P450</fullName>
    </recommendedName>
</protein>
<dbReference type="PRINTS" id="PR00465">
    <property type="entry name" value="EP450IV"/>
</dbReference>
<evidence type="ECO:0000256" key="12">
    <source>
        <dbReference type="SAM" id="Phobius"/>
    </source>
</evidence>
<dbReference type="InterPro" id="IPR036396">
    <property type="entry name" value="Cyt_P450_sf"/>
</dbReference>
<name>A0AAV2BPW3_9ARAC</name>
<keyword evidence="7" id="KW-0256">Endoplasmic reticulum</keyword>
<dbReference type="GO" id="GO:0005789">
    <property type="term" value="C:endoplasmic reticulum membrane"/>
    <property type="evidence" value="ECO:0007669"/>
    <property type="project" value="UniProtKB-SubCell"/>
</dbReference>